<dbReference type="SMART" id="SM00318">
    <property type="entry name" value="SNc"/>
    <property type="match status" value="1"/>
</dbReference>
<dbReference type="Pfam" id="PF00565">
    <property type="entry name" value="SNase"/>
    <property type="match status" value="1"/>
</dbReference>
<protein>
    <recommendedName>
        <fullName evidence="2">TNase-like domain-containing protein</fullName>
    </recommendedName>
</protein>
<feature type="transmembrane region" description="Helical" evidence="1">
    <location>
        <begin position="12"/>
        <end position="29"/>
    </location>
</feature>
<organism evidence="3">
    <name type="scientific">Desulfomonile tiedjei</name>
    <dbReference type="NCBI Taxonomy" id="2358"/>
    <lineage>
        <taxon>Bacteria</taxon>
        <taxon>Pseudomonadati</taxon>
        <taxon>Thermodesulfobacteriota</taxon>
        <taxon>Desulfomonilia</taxon>
        <taxon>Desulfomonilales</taxon>
        <taxon>Desulfomonilaceae</taxon>
        <taxon>Desulfomonile</taxon>
    </lineage>
</organism>
<proteinExistence type="predicted"/>
<dbReference type="InterPro" id="IPR016071">
    <property type="entry name" value="Staphylococal_nuclease_OB-fold"/>
</dbReference>
<evidence type="ECO:0000256" key="1">
    <source>
        <dbReference type="SAM" id="Phobius"/>
    </source>
</evidence>
<keyword evidence="1" id="KW-0472">Membrane</keyword>
<keyword evidence="1" id="KW-0812">Transmembrane</keyword>
<evidence type="ECO:0000313" key="3">
    <source>
        <dbReference type="EMBL" id="HGH62250.1"/>
    </source>
</evidence>
<dbReference type="Gene3D" id="2.40.50.90">
    <property type="match status" value="1"/>
</dbReference>
<reference evidence="3" key="1">
    <citation type="journal article" date="2020" name="mSystems">
        <title>Genome- and Community-Level Interaction Insights into Carbon Utilization and Element Cycling Functions of Hydrothermarchaeota in Hydrothermal Sediment.</title>
        <authorList>
            <person name="Zhou Z."/>
            <person name="Liu Y."/>
            <person name="Xu W."/>
            <person name="Pan J."/>
            <person name="Luo Z.H."/>
            <person name="Li M."/>
        </authorList>
    </citation>
    <scope>NUCLEOTIDE SEQUENCE [LARGE SCALE GENOMIC DNA]</scope>
    <source>
        <strain evidence="3">SpSt-769</strain>
    </source>
</reference>
<accession>A0A7C4EVL1</accession>
<keyword evidence="1" id="KW-1133">Transmembrane helix</keyword>
<dbReference type="InterPro" id="IPR035437">
    <property type="entry name" value="SNase_OB-fold_sf"/>
</dbReference>
<evidence type="ECO:0000259" key="2">
    <source>
        <dbReference type="SMART" id="SM00318"/>
    </source>
</evidence>
<dbReference type="EMBL" id="DTGT01000432">
    <property type="protein sequence ID" value="HGH62250.1"/>
    <property type="molecule type" value="Genomic_DNA"/>
</dbReference>
<name>A0A7C4EVL1_9BACT</name>
<sequence>MPKVKIEKEWRIWLAVGGFLLLLVLYLYIASRPPTEGGENLWRVTKVIGPTTLSLKSEGKVVEFRIAGLKVPQDREAQMKDFLAKTLESKWVRIKVLREGKGDLREGLLYLSGEDISARLVRLGMAEIDREEQGFDVRPYIELEQEARREKKGIWSEK</sequence>
<gene>
    <name evidence="3" type="ORF">ENV54_13250</name>
</gene>
<dbReference type="SUPFAM" id="SSF50199">
    <property type="entry name" value="Staphylococcal nuclease"/>
    <property type="match status" value="1"/>
</dbReference>
<comment type="caution">
    <text evidence="3">The sequence shown here is derived from an EMBL/GenBank/DDBJ whole genome shotgun (WGS) entry which is preliminary data.</text>
</comment>
<feature type="domain" description="TNase-like" evidence="2">
    <location>
        <begin position="38"/>
        <end position="157"/>
    </location>
</feature>
<dbReference type="AlphaFoldDB" id="A0A7C4EVL1"/>